<evidence type="ECO:0000313" key="2">
    <source>
        <dbReference type="EMBL" id="KAJ7304296.1"/>
    </source>
</evidence>
<protein>
    <submittedName>
        <fullName evidence="2">Uncharacterized protein</fullName>
    </submittedName>
</protein>
<feature type="region of interest" description="Disordered" evidence="1">
    <location>
        <begin position="83"/>
        <end position="123"/>
    </location>
</feature>
<evidence type="ECO:0000313" key="3">
    <source>
        <dbReference type="Proteomes" id="UP001142489"/>
    </source>
</evidence>
<comment type="caution">
    <text evidence="2">The sequence shown here is derived from an EMBL/GenBank/DDBJ whole genome shotgun (WGS) entry which is preliminary data.</text>
</comment>
<organism evidence="2 3">
    <name type="scientific">Phrynocephalus forsythii</name>
    <dbReference type="NCBI Taxonomy" id="171643"/>
    <lineage>
        <taxon>Eukaryota</taxon>
        <taxon>Metazoa</taxon>
        <taxon>Chordata</taxon>
        <taxon>Craniata</taxon>
        <taxon>Vertebrata</taxon>
        <taxon>Euteleostomi</taxon>
        <taxon>Lepidosauria</taxon>
        <taxon>Squamata</taxon>
        <taxon>Bifurcata</taxon>
        <taxon>Unidentata</taxon>
        <taxon>Episquamata</taxon>
        <taxon>Toxicofera</taxon>
        <taxon>Iguania</taxon>
        <taxon>Acrodonta</taxon>
        <taxon>Agamidae</taxon>
        <taxon>Agaminae</taxon>
        <taxon>Phrynocephalus</taxon>
    </lineage>
</organism>
<dbReference type="Proteomes" id="UP001142489">
    <property type="component" value="Unassembled WGS sequence"/>
</dbReference>
<proteinExistence type="predicted"/>
<sequence length="213" mass="23631">MARFLRRIRKAKWWQPLCCCCCSCCNNEDVPRAPPPSPEESEIASYEERGIENLQVSPTESDSAAYDQIRDVAKQLLEQLHIPSPQLPSSAEPQRNISEATEETSSPWDSTEEDQDTLDDVSSIEDEEWIPSEIPDWEEPVDIMTVVTKYVSPTALNICLAARTLKSGELHYVSGKNPSPLPPVLGSETSKREGSPPAGLEEAATDLDHLCHV</sequence>
<gene>
    <name evidence="2" type="ORF">JRQ81_011839</name>
</gene>
<feature type="region of interest" description="Disordered" evidence="1">
    <location>
        <begin position="174"/>
        <end position="207"/>
    </location>
</feature>
<accession>A0A9Q0X8L2</accession>
<evidence type="ECO:0000256" key="1">
    <source>
        <dbReference type="SAM" id="MobiDB-lite"/>
    </source>
</evidence>
<name>A0A9Q0X8L2_9SAUR</name>
<reference evidence="2" key="1">
    <citation type="journal article" date="2023" name="DNA Res.">
        <title>Chromosome-level genome assembly of Phrynocephalus forsythii using third-generation DNA sequencing and Hi-C analysis.</title>
        <authorList>
            <person name="Qi Y."/>
            <person name="Zhao W."/>
            <person name="Zhao Y."/>
            <person name="Niu C."/>
            <person name="Cao S."/>
            <person name="Zhang Y."/>
        </authorList>
    </citation>
    <scope>NUCLEOTIDE SEQUENCE</scope>
    <source>
        <tissue evidence="2">Muscle</tissue>
    </source>
</reference>
<dbReference type="AlphaFoldDB" id="A0A9Q0X8L2"/>
<dbReference type="EMBL" id="JAPFRF010000023">
    <property type="protein sequence ID" value="KAJ7304296.1"/>
    <property type="molecule type" value="Genomic_DNA"/>
</dbReference>
<feature type="region of interest" description="Disordered" evidence="1">
    <location>
        <begin position="31"/>
        <end position="63"/>
    </location>
</feature>
<keyword evidence="3" id="KW-1185">Reference proteome</keyword>
<feature type="compositionally biased region" description="Acidic residues" evidence="1">
    <location>
        <begin position="110"/>
        <end position="123"/>
    </location>
</feature>
<feature type="compositionally biased region" description="Polar residues" evidence="1">
    <location>
        <begin position="87"/>
        <end position="109"/>
    </location>
</feature>